<evidence type="ECO:0000313" key="5">
    <source>
        <dbReference type="EMBL" id="GAK68413.1"/>
    </source>
</evidence>
<protein>
    <submittedName>
        <fullName evidence="5">S-adenosyl-L-methionine-dependent methyltransferase</fullName>
    </submittedName>
</protein>
<evidence type="ECO:0000256" key="2">
    <source>
        <dbReference type="ARBA" id="ARBA00022603"/>
    </source>
</evidence>
<dbReference type="InterPro" id="IPR051419">
    <property type="entry name" value="Lys/N-term_MeTrsfase_sf"/>
</dbReference>
<dbReference type="PANTHER" id="PTHR12176">
    <property type="entry name" value="SAM-DEPENDENT METHYLTRANSFERASE SUPERFAMILY PROTEIN"/>
    <property type="match status" value="1"/>
</dbReference>
<accession>A0A081CP17</accession>
<dbReference type="HOGENOM" id="CLU_065920_2_2_1"/>
<evidence type="ECO:0000313" key="6">
    <source>
        <dbReference type="Proteomes" id="UP000053758"/>
    </source>
</evidence>
<dbReference type="InterPro" id="IPR029063">
    <property type="entry name" value="SAM-dependent_MTases_sf"/>
</dbReference>
<keyword evidence="6" id="KW-1185">Reference proteome</keyword>
<dbReference type="Proteomes" id="UP000053758">
    <property type="component" value="Unassembled WGS sequence"/>
</dbReference>
<dbReference type="SUPFAM" id="SSF53335">
    <property type="entry name" value="S-adenosyl-L-methionine-dependent methyltransferases"/>
    <property type="match status" value="1"/>
</dbReference>
<feature type="domain" description="Methyltransferase" evidence="4">
    <location>
        <begin position="71"/>
        <end position="196"/>
    </location>
</feature>
<dbReference type="AlphaFoldDB" id="A0A081CP17"/>
<evidence type="ECO:0000256" key="3">
    <source>
        <dbReference type="ARBA" id="ARBA00022679"/>
    </source>
</evidence>
<gene>
    <name evidence="5" type="ORF">PAN0_088c6663</name>
</gene>
<dbReference type="InterPro" id="IPR025714">
    <property type="entry name" value="Methyltranfer_dom"/>
</dbReference>
<dbReference type="GO" id="GO:0008168">
    <property type="term" value="F:methyltransferase activity"/>
    <property type="evidence" value="ECO:0007669"/>
    <property type="project" value="UniProtKB-KW"/>
</dbReference>
<dbReference type="Gene3D" id="3.40.50.150">
    <property type="entry name" value="Vaccinia Virus protein VP39"/>
    <property type="match status" value="1"/>
</dbReference>
<keyword evidence="2 5" id="KW-0489">Methyltransferase</keyword>
<comment type="similarity">
    <text evidence="1">Belongs to the methyltransferase superfamily.</text>
</comment>
<dbReference type="EMBL" id="DF830155">
    <property type="protein sequence ID" value="GAK68413.1"/>
    <property type="molecule type" value="Genomic_DNA"/>
</dbReference>
<keyword evidence="3 5" id="KW-0808">Transferase</keyword>
<name>A0A081CP17_PSEA2</name>
<organism evidence="5">
    <name type="scientific">Pseudozyma antarctica</name>
    <name type="common">Yeast</name>
    <name type="synonym">Candida antarctica</name>
    <dbReference type="NCBI Taxonomy" id="84753"/>
    <lineage>
        <taxon>Eukaryota</taxon>
        <taxon>Fungi</taxon>
        <taxon>Dikarya</taxon>
        <taxon>Basidiomycota</taxon>
        <taxon>Ustilaginomycotina</taxon>
        <taxon>Ustilaginomycetes</taxon>
        <taxon>Ustilaginales</taxon>
        <taxon>Ustilaginaceae</taxon>
        <taxon>Moesziomyces</taxon>
    </lineage>
</organism>
<sequence>MRLLSQPLHLINFVHDWCLDRMSLTAERNEQFSEKEYWDQRYADESEQDFDWFKKYDDLKELFDEVIPERSARILMLGCGNSTLSPSMHTAGYTQIVNIDYSSTLITRMFQRYPDQTWLEMDITQLDHTSNLSTLGGEASFDIALDKGTMDALMAEGKGSSVWNPSPKVLTDINLMLNGVDKILKKGGKMVYITFGQPHFRQKYLEAIPGWTVETRTLGDMFHYFVYIATKN</sequence>
<evidence type="ECO:0000256" key="1">
    <source>
        <dbReference type="ARBA" id="ARBA00008361"/>
    </source>
</evidence>
<dbReference type="Pfam" id="PF13847">
    <property type="entry name" value="Methyltransf_31"/>
    <property type="match status" value="1"/>
</dbReference>
<dbReference type="GO" id="GO:0032259">
    <property type="term" value="P:methylation"/>
    <property type="evidence" value="ECO:0007669"/>
    <property type="project" value="UniProtKB-KW"/>
</dbReference>
<proteinExistence type="inferred from homology"/>
<dbReference type="GeneID" id="26307458"/>
<dbReference type="FunFam" id="3.40.50.150:FF:000217">
    <property type="entry name" value="Methyltransferase protein 13"/>
    <property type="match status" value="1"/>
</dbReference>
<reference evidence="5" key="1">
    <citation type="submission" date="2014-07" db="EMBL/GenBank/DDBJ databases">
        <title>Draft genome sequence of the yeast Pseudozyma antarctica JCM 10317 known as a producer of lipase B which used in a wide range of industrial applications.</title>
        <authorList>
            <person name="Morita T."/>
            <person name="Saika A."/>
            <person name="Koike H."/>
        </authorList>
    </citation>
    <scope>NUCLEOTIDE SEQUENCE</scope>
    <source>
        <strain evidence="5">JCM 10317</strain>
    </source>
</reference>
<dbReference type="PANTHER" id="PTHR12176:SF80">
    <property type="entry name" value="EEF1A LYSINE METHYLTRANSFERASE 4"/>
    <property type="match status" value="1"/>
</dbReference>
<evidence type="ECO:0000259" key="4">
    <source>
        <dbReference type="Pfam" id="PF13847"/>
    </source>
</evidence>
<dbReference type="RefSeq" id="XP_014653390.1">
    <property type="nucleotide sequence ID" value="XM_014797904.1"/>
</dbReference>